<dbReference type="STRING" id="1385699.A7A78_03465"/>
<feature type="domain" description="Rhodanese" evidence="1">
    <location>
        <begin position="42"/>
        <end position="132"/>
    </location>
</feature>
<proteinExistence type="predicted"/>
<protein>
    <recommendedName>
        <fullName evidence="1">Rhodanese domain-containing protein</fullName>
    </recommendedName>
</protein>
<dbReference type="SMART" id="SM00450">
    <property type="entry name" value="RHOD"/>
    <property type="match status" value="1"/>
</dbReference>
<sequence length="132" mass="15041">MKKIAILFGLTLTLFFTACKDKSFAQEIKVLTPVEFNDAMTQNKDVQLVDARTPEEYKEGHLQNALNIDVLEADFKTKAEKLDLEKPVYVYCRSGKRSAKAALILKDIGFKEIYDMQGGYLLWESEGLQNKN</sequence>
<gene>
    <name evidence="2" type="ORF">A7A78_03465</name>
</gene>
<dbReference type="EMBL" id="LXIE01000012">
    <property type="protein sequence ID" value="OAD91635.1"/>
    <property type="molecule type" value="Genomic_DNA"/>
</dbReference>
<organism evidence="2 3">
    <name type="scientific">Aequorivita soesokkakensis</name>
    <dbReference type="NCBI Taxonomy" id="1385699"/>
    <lineage>
        <taxon>Bacteria</taxon>
        <taxon>Pseudomonadati</taxon>
        <taxon>Bacteroidota</taxon>
        <taxon>Flavobacteriia</taxon>
        <taxon>Flavobacteriales</taxon>
        <taxon>Flavobacteriaceae</taxon>
        <taxon>Aequorivita</taxon>
    </lineage>
</organism>
<name>A0A1A9LGN4_9FLAO</name>
<dbReference type="InterPro" id="IPR036873">
    <property type="entry name" value="Rhodanese-like_dom_sf"/>
</dbReference>
<reference evidence="2 3" key="1">
    <citation type="submission" date="2016-05" db="EMBL/GenBank/DDBJ databases">
        <title>Genome sequencing of Vitellibacter soesokkakensis RSSK-12.</title>
        <authorList>
            <person name="Thevarajoo S."/>
            <person name="Selvaratnam C."/>
            <person name="Goh K.M."/>
            <person name="Chan K.-G."/>
            <person name="Chong C.S."/>
        </authorList>
    </citation>
    <scope>NUCLEOTIDE SEQUENCE [LARGE SCALE GENOMIC DNA]</scope>
    <source>
        <strain evidence="2 3">RSSK-12</strain>
    </source>
</reference>
<evidence type="ECO:0000313" key="3">
    <source>
        <dbReference type="Proteomes" id="UP000077552"/>
    </source>
</evidence>
<accession>A0A1A9LGN4</accession>
<dbReference type="OrthoDB" id="9808735at2"/>
<dbReference type="InterPro" id="IPR001763">
    <property type="entry name" value="Rhodanese-like_dom"/>
</dbReference>
<dbReference type="Pfam" id="PF00581">
    <property type="entry name" value="Rhodanese"/>
    <property type="match status" value="1"/>
</dbReference>
<dbReference type="PROSITE" id="PS50206">
    <property type="entry name" value="RHODANESE_3"/>
    <property type="match status" value="1"/>
</dbReference>
<dbReference type="RefSeq" id="WP_068761809.1">
    <property type="nucleotide sequence ID" value="NZ_LXIE01000012.1"/>
</dbReference>
<dbReference type="CDD" id="cd00158">
    <property type="entry name" value="RHOD"/>
    <property type="match status" value="1"/>
</dbReference>
<evidence type="ECO:0000313" key="2">
    <source>
        <dbReference type="EMBL" id="OAD91635.1"/>
    </source>
</evidence>
<evidence type="ECO:0000259" key="1">
    <source>
        <dbReference type="PROSITE" id="PS50206"/>
    </source>
</evidence>
<comment type="caution">
    <text evidence="2">The sequence shown here is derived from an EMBL/GenBank/DDBJ whole genome shotgun (WGS) entry which is preliminary data.</text>
</comment>
<dbReference type="Proteomes" id="UP000077552">
    <property type="component" value="Unassembled WGS sequence"/>
</dbReference>
<dbReference type="PANTHER" id="PTHR43031:SF1">
    <property type="entry name" value="PYRIDINE NUCLEOTIDE-DISULPHIDE OXIDOREDUCTASE"/>
    <property type="match status" value="1"/>
</dbReference>
<dbReference type="PROSITE" id="PS51257">
    <property type="entry name" value="PROKAR_LIPOPROTEIN"/>
    <property type="match status" value="1"/>
</dbReference>
<dbReference type="AlphaFoldDB" id="A0A1A9LGN4"/>
<dbReference type="Gene3D" id="3.40.250.10">
    <property type="entry name" value="Rhodanese-like domain"/>
    <property type="match status" value="1"/>
</dbReference>
<dbReference type="PANTHER" id="PTHR43031">
    <property type="entry name" value="FAD-DEPENDENT OXIDOREDUCTASE"/>
    <property type="match status" value="1"/>
</dbReference>
<dbReference type="SUPFAM" id="SSF52821">
    <property type="entry name" value="Rhodanese/Cell cycle control phosphatase"/>
    <property type="match status" value="1"/>
</dbReference>
<dbReference type="InterPro" id="IPR050229">
    <property type="entry name" value="GlpE_sulfurtransferase"/>
</dbReference>
<keyword evidence="3" id="KW-1185">Reference proteome</keyword>